<evidence type="ECO:0000313" key="2">
    <source>
        <dbReference type="EMBL" id="HJA71116.1"/>
    </source>
</evidence>
<dbReference type="AlphaFoldDB" id="A0A9D2HGA3"/>
<proteinExistence type="predicted"/>
<dbReference type="Proteomes" id="UP000823900">
    <property type="component" value="Unassembled WGS sequence"/>
</dbReference>
<dbReference type="PANTHER" id="PTHR41260:SF1">
    <property type="entry name" value="PROTEIN ECSC"/>
    <property type="match status" value="1"/>
</dbReference>
<protein>
    <submittedName>
        <fullName evidence="2">EcsC family protein</fullName>
    </submittedName>
</protein>
<name>A0A9D2HGA3_9FIRM</name>
<gene>
    <name evidence="2" type="ORF">IAA07_05970</name>
</gene>
<dbReference type="InterPro" id="IPR024787">
    <property type="entry name" value="EcsC"/>
</dbReference>
<sequence length="278" mass="31886">MKKLSREESCRAAIKKEIQAVEKKEEKLRQRALKPKQPGWKQELEKKIPDQVYSTLEKAFCKAFEIVFEKGTGIIEKSYQKETIQQDRMIQEYAFQVKANRKELKKLHQKAAAADMKNMAFTTVEGIGLGVFGIGLPDIVIFVGMLLKGVYETALHYGFDYDSPEERLFILKMMEASMLDGESWRRANAEIDNLVTEQFLVIPGEGDFERQLRRTASVFAMDMLVLKFIQGLPLAGILGGAANPLYYHKVMKYVQLKYRKRYLYKKDGETITFGGENG</sequence>
<accession>A0A9D2HGA3</accession>
<comment type="caution">
    <text evidence="2">The sequence shown here is derived from an EMBL/GenBank/DDBJ whole genome shotgun (WGS) entry which is preliminary data.</text>
</comment>
<keyword evidence="1" id="KW-1133">Transmembrane helix</keyword>
<evidence type="ECO:0000256" key="1">
    <source>
        <dbReference type="SAM" id="Phobius"/>
    </source>
</evidence>
<feature type="transmembrane region" description="Helical" evidence="1">
    <location>
        <begin position="228"/>
        <end position="247"/>
    </location>
</feature>
<reference evidence="2" key="2">
    <citation type="submission" date="2021-04" db="EMBL/GenBank/DDBJ databases">
        <authorList>
            <person name="Gilroy R."/>
        </authorList>
    </citation>
    <scope>NUCLEOTIDE SEQUENCE</scope>
    <source>
        <strain evidence="2">CHK178-16964</strain>
    </source>
</reference>
<dbReference type="Pfam" id="PF12787">
    <property type="entry name" value="EcsC"/>
    <property type="match status" value="1"/>
</dbReference>
<dbReference type="EMBL" id="DWZA01000053">
    <property type="protein sequence ID" value="HJA71116.1"/>
    <property type="molecule type" value="Genomic_DNA"/>
</dbReference>
<dbReference type="PANTHER" id="PTHR41260">
    <property type="entry name" value="PROTEIN ECSC"/>
    <property type="match status" value="1"/>
</dbReference>
<keyword evidence="1" id="KW-0812">Transmembrane</keyword>
<organism evidence="2 3">
    <name type="scientific">Candidatus Lachnoclostridium stercoravium</name>
    <dbReference type="NCBI Taxonomy" id="2838633"/>
    <lineage>
        <taxon>Bacteria</taxon>
        <taxon>Bacillati</taxon>
        <taxon>Bacillota</taxon>
        <taxon>Clostridia</taxon>
        <taxon>Lachnospirales</taxon>
        <taxon>Lachnospiraceae</taxon>
    </lineage>
</organism>
<reference evidence="2" key="1">
    <citation type="journal article" date="2021" name="PeerJ">
        <title>Extensive microbial diversity within the chicken gut microbiome revealed by metagenomics and culture.</title>
        <authorList>
            <person name="Gilroy R."/>
            <person name="Ravi A."/>
            <person name="Getino M."/>
            <person name="Pursley I."/>
            <person name="Horton D.L."/>
            <person name="Alikhan N.F."/>
            <person name="Baker D."/>
            <person name="Gharbi K."/>
            <person name="Hall N."/>
            <person name="Watson M."/>
            <person name="Adriaenssens E.M."/>
            <person name="Foster-Nyarko E."/>
            <person name="Jarju S."/>
            <person name="Secka A."/>
            <person name="Antonio M."/>
            <person name="Oren A."/>
            <person name="Chaudhuri R.R."/>
            <person name="La Ragione R."/>
            <person name="Hildebrand F."/>
            <person name="Pallen M.J."/>
        </authorList>
    </citation>
    <scope>NUCLEOTIDE SEQUENCE</scope>
    <source>
        <strain evidence="2">CHK178-16964</strain>
    </source>
</reference>
<keyword evidence="1" id="KW-0472">Membrane</keyword>
<evidence type="ECO:0000313" key="3">
    <source>
        <dbReference type="Proteomes" id="UP000823900"/>
    </source>
</evidence>
<feature type="transmembrane region" description="Helical" evidence="1">
    <location>
        <begin position="126"/>
        <end position="147"/>
    </location>
</feature>